<evidence type="ECO:0000313" key="5">
    <source>
        <dbReference type="Proteomes" id="UP000543379"/>
    </source>
</evidence>
<name>A0A7X0TNJ1_9LIST</name>
<comment type="caution">
    <text evidence="2">The sequence shown here is derived from an EMBL/GenBank/DDBJ whole genome shotgun (WGS) entry which is preliminary data.</text>
</comment>
<accession>A0A7X0TNJ1</accession>
<protein>
    <submittedName>
        <fullName evidence="2">FeoB-associated Cys-rich membrane protein</fullName>
    </submittedName>
</protein>
<dbReference type="Proteomes" id="UP000547643">
    <property type="component" value="Unassembled WGS sequence"/>
</dbReference>
<organism evidence="2 4">
    <name type="scientific">Listeria booriae</name>
    <dbReference type="NCBI Taxonomy" id="1552123"/>
    <lineage>
        <taxon>Bacteria</taxon>
        <taxon>Bacillati</taxon>
        <taxon>Bacillota</taxon>
        <taxon>Bacilli</taxon>
        <taxon>Bacillales</taxon>
        <taxon>Listeriaceae</taxon>
        <taxon>Listeria</taxon>
    </lineage>
</organism>
<dbReference type="Pfam" id="PF12669">
    <property type="entry name" value="FeoB_associated"/>
    <property type="match status" value="1"/>
</dbReference>
<gene>
    <name evidence="2" type="ORF">HB759_00125</name>
    <name evidence="1" type="ORF">HB811_00210</name>
    <name evidence="3" type="ORF">HCA46_05735</name>
</gene>
<evidence type="ECO:0000313" key="4">
    <source>
        <dbReference type="Proteomes" id="UP000532866"/>
    </source>
</evidence>
<evidence type="ECO:0000313" key="2">
    <source>
        <dbReference type="EMBL" id="MBC1330339.1"/>
    </source>
</evidence>
<dbReference type="EMBL" id="JAAROV010000001">
    <property type="protein sequence ID" value="MBC1315177.1"/>
    <property type="molecule type" value="Genomic_DNA"/>
</dbReference>
<dbReference type="EMBL" id="JAARUV010000001">
    <property type="protein sequence ID" value="MBC1778336.1"/>
    <property type="molecule type" value="Genomic_DNA"/>
</dbReference>
<evidence type="ECO:0000313" key="1">
    <source>
        <dbReference type="EMBL" id="MBC1315177.1"/>
    </source>
</evidence>
<dbReference type="RefSeq" id="WP_185360218.1">
    <property type="nucleotide sequence ID" value="NZ_JAARMW010000001.1"/>
</dbReference>
<dbReference type="Proteomes" id="UP000543379">
    <property type="component" value="Unassembled WGS sequence"/>
</dbReference>
<dbReference type="EMBL" id="JAAROL010000001">
    <property type="protein sequence ID" value="MBC1330339.1"/>
    <property type="molecule type" value="Genomic_DNA"/>
</dbReference>
<dbReference type="AlphaFoldDB" id="A0A7X0TNJ1"/>
<evidence type="ECO:0000313" key="6">
    <source>
        <dbReference type="Proteomes" id="UP000547643"/>
    </source>
</evidence>
<evidence type="ECO:0000313" key="3">
    <source>
        <dbReference type="EMBL" id="MBC1778336.1"/>
    </source>
</evidence>
<sequence>MVNFIIGGLIFGYAAYALVKYMRKSKQGKCGGCDLEKSCDHETQQ</sequence>
<proteinExistence type="predicted"/>
<reference evidence="4 5" key="1">
    <citation type="submission" date="2020-03" db="EMBL/GenBank/DDBJ databases">
        <title>Soil Listeria distribution.</title>
        <authorList>
            <person name="Liao J."/>
            <person name="Wiedmann M."/>
        </authorList>
    </citation>
    <scope>NUCLEOTIDE SEQUENCE [LARGE SCALE GENOMIC DNA]</scope>
    <source>
        <strain evidence="3 6">FSL L7-1017</strain>
        <strain evidence="1 5">FSL L7-1816</strain>
        <strain evidence="2 4">FSL L7-1833</strain>
    </source>
</reference>
<dbReference type="Proteomes" id="UP000532866">
    <property type="component" value="Unassembled WGS sequence"/>
</dbReference>